<protein>
    <submittedName>
        <fullName evidence="1">Uncharacterized protein</fullName>
    </submittedName>
</protein>
<dbReference type="EMBL" id="HE580267">
    <property type="protein sequence ID" value="CCD22453.1"/>
    <property type="molecule type" value="Genomic_DNA"/>
</dbReference>
<dbReference type="RefSeq" id="XP_003667696.1">
    <property type="nucleotide sequence ID" value="XM_003667648.1"/>
</dbReference>
<gene>
    <name evidence="1" type="primary">NDAI0A02960</name>
    <name evidence="1" type="ordered locus">NDAI_0A02960</name>
</gene>
<dbReference type="HOGENOM" id="CLU_963415_0_0_1"/>
<dbReference type="KEGG" id="ndi:NDAI_0A02960"/>
<dbReference type="OMA" id="NDMSTRN"/>
<dbReference type="AlphaFoldDB" id="G0W3R5"/>
<dbReference type="Proteomes" id="UP000000689">
    <property type="component" value="Chromosome 1"/>
</dbReference>
<proteinExistence type="predicted"/>
<organism evidence="1 2">
    <name type="scientific">Naumovozyma dairenensis (strain ATCC 10597 / BCRC 20456 / CBS 421 / NBRC 0211 / NRRL Y-12639)</name>
    <name type="common">Saccharomyces dairenensis</name>
    <dbReference type="NCBI Taxonomy" id="1071378"/>
    <lineage>
        <taxon>Eukaryota</taxon>
        <taxon>Fungi</taxon>
        <taxon>Dikarya</taxon>
        <taxon>Ascomycota</taxon>
        <taxon>Saccharomycotina</taxon>
        <taxon>Saccharomycetes</taxon>
        <taxon>Saccharomycetales</taxon>
        <taxon>Saccharomycetaceae</taxon>
        <taxon>Naumovozyma</taxon>
    </lineage>
</organism>
<name>G0W3R5_NAUDC</name>
<evidence type="ECO:0000313" key="1">
    <source>
        <dbReference type="EMBL" id="CCD22453.1"/>
    </source>
</evidence>
<reference evidence="1 2" key="1">
    <citation type="journal article" date="2011" name="Proc. Natl. Acad. Sci. U.S.A.">
        <title>Evolutionary erosion of yeast sex chromosomes by mating-type switching accidents.</title>
        <authorList>
            <person name="Gordon J.L."/>
            <person name="Armisen D."/>
            <person name="Proux-Wera E."/>
            <person name="Oheigeartaigh S.S."/>
            <person name="Byrne K.P."/>
            <person name="Wolfe K.H."/>
        </authorList>
    </citation>
    <scope>NUCLEOTIDE SEQUENCE [LARGE SCALE GENOMIC DNA]</scope>
    <source>
        <strain evidence="2">ATCC 10597 / BCRC 20456 / CBS 421 / NBRC 0211 / NRRL Y-12639</strain>
    </source>
</reference>
<accession>G0W3R5</accession>
<evidence type="ECO:0000313" key="2">
    <source>
        <dbReference type="Proteomes" id="UP000000689"/>
    </source>
</evidence>
<keyword evidence="2" id="KW-1185">Reference proteome</keyword>
<sequence>MTPNSTIEEGALNVIEDENTTRKLLNVLPGKDIPSIRDLVLEKQHRQKNITDTDEFTQRMEDTLIKWRPSASQNRGSSLAVDGAHPFQISTPKFERERNKAKYDMYLSKRLTNAWDSLNNWLWDTSQTNNSKRKAVPLNTSILNIFPFNTEVSADIENDEDCSFDLEDSTKNLAAGTPIVYPLLEAPRPAVLRDREIDVTCNQLTSIESTYQQYYNNPIPIHYIDLNSYMNQYQRQHGEVFRSQQLRNDVTLTTRHVDNEDLSNNGSKRSFFDWFREISCCTKLHNETR</sequence>
<dbReference type="GeneID" id="11494231"/>
<dbReference type="eggNOG" id="ENOG502S8JH">
    <property type="taxonomic scope" value="Eukaryota"/>
</dbReference>
<dbReference type="OrthoDB" id="4062164at2759"/>